<name>A0A7Z2VUL9_9BURK</name>
<accession>A0A7Z2VUL9</accession>
<dbReference type="Proteomes" id="UP000502415">
    <property type="component" value="Chromosome"/>
</dbReference>
<protein>
    <submittedName>
        <fullName evidence="1">Phosphoglycerate mutase</fullName>
    </submittedName>
</protein>
<dbReference type="Gene3D" id="3.40.50.1240">
    <property type="entry name" value="Phosphoglycerate mutase-like"/>
    <property type="match status" value="1"/>
</dbReference>
<dbReference type="RefSeq" id="WP_169434309.1">
    <property type="nucleotide sequence ID" value="NZ_CP051685.1"/>
</dbReference>
<dbReference type="KEGG" id="mfy:HH212_04730"/>
<dbReference type="InterPro" id="IPR029033">
    <property type="entry name" value="His_PPase_superfam"/>
</dbReference>
<organism evidence="1 2">
    <name type="scientific">Massilia forsythiae</name>
    <dbReference type="NCBI Taxonomy" id="2728020"/>
    <lineage>
        <taxon>Bacteria</taxon>
        <taxon>Pseudomonadati</taxon>
        <taxon>Pseudomonadota</taxon>
        <taxon>Betaproteobacteria</taxon>
        <taxon>Burkholderiales</taxon>
        <taxon>Oxalobacteraceae</taxon>
        <taxon>Telluria group</taxon>
        <taxon>Massilia</taxon>
    </lineage>
</organism>
<dbReference type="Pfam" id="PF00300">
    <property type="entry name" value="His_Phos_1"/>
    <property type="match status" value="1"/>
</dbReference>
<proteinExistence type="predicted"/>
<dbReference type="AlphaFoldDB" id="A0A7Z2VUL9"/>
<dbReference type="SMART" id="SM00855">
    <property type="entry name" value="PGAM"/>
    <property type="match status" value="1"/>
</dbReference>
<keyword evidence="2" id="KW-1185">Reference proteome</keyword>
<dbReference type="InterPro" id="IPR013078">
    <property type="entry name" value="His_Pase_superF_clade-1"/>
</dbReference>
<dbReference type="SUPFAM" id="SSF53254">
    <property type="entry name" value="Phosphoglycerate mutase-like"/>
    <property type="match status" value="1"/>
</dbReference>
<evidence type="ECO:0000313" key="2">
    <source>
        <dbReference type="Proteomes" id="UP000502415"/>
    </source>
</evidence>
<sequence>MKLLCVRHPQPAIAPGHCYGASDVPVAEAELARVHAALAGAGLPGALPVYASPLQRCSLLARRLQPCALRLDARLAEMDFGAWELRPWSGIARVEVDAWAADLLHYRPGGAENVLDVAARVAAFVGDLRTSSYSGAPGGTGGDGPCGEPAGQAQALLLCHAGTIRLLAALATGLPLEQAALQAAATPHRIGYGEIVALDC</sequence>
<gene>
    <name evidence="1" type="ORF">HH212_04730</name>
</gene>
<evidence type="ECO:0000313" key="1">
    <source>
        <dbReference type="EMBL" id="QJD99414.1"/>
    </source>
</evidence>
<dbReference type="EMBL" id="CP051685">
    <property type="protein sequence ID" value="QJD99414.1"/>
    <property type="molecule type" value="Genomic_DNA"/>
</dbReference>
<reference evidence="1 2" key="1">
    <citation type="submission" date="2020-04" db="EMBL/GenBank/DDBJ databases">
        <title>Genome sequencing of novel species.</title>
        <authorList>
            <person name="Heo J."/>
            <person name="Kim S.-J."/>
            <person name="Kim J.-S."/>
            <person name="Hong S.-B."/>
            <person name="Kwon S.-W."/>
        </authorList>
    </citation>
    <scope>NUCLEOTIDE SEQUENCE [LARGE SCALE GENOMIC DNA]</scope>
    <source>
        <strain evidence="1 2">GN2-R2</strain>
    </source>
</reference>